<dbReference type="Gene3D" id="1.10.1060.10">
    <property type="entry name" value="Alpha-helical ferredoxin"/>
    <property type="match status" value="1"/>
</dbReference>
<dbReference type="PRINTS" id="PR00469">
    <property type="entry name" value="PNDRDTASEII"/>
</dbReference>
<dbReference type="InterPro" id="IPR023753">
    <property type="entry name" value="FAD/NAD-binding_dom"/>
</dbReference>
<reference evidence="4" key="1">
    <citation type="journal article" date="2019" name="Int. J. Syst. Evol. Microbiol.">
        <title>The Global Catalogue of Microorganisms (GCM) 10K type strain sequencing project: providing services to taxonomists for standard genome sequencing and annotation.</title>
        <authorList>
            <consortium name="The Broad Institute Genomics Platform"/>
            <consortium name="The Broad Institute Genome Sequencing Center for Infectious Disease"/>
            <person name="Wu L."/>
            <person name="Ma J."/>
        </authorList>
    </citation>
    <scope>NUCLEOTIDE SEQUENCE [LARGE SCALE GENOMIC DNA]</scope>
    <source>
        <strain evidence="4">KCTC 52165</strain>
    </source>
</reference>
<sequence length="450" mass="47465">MALSLFKDGIAGGRLSSEQYDENFSDLHAPLDDHEALVEADRCYFCYDAPCMHACPTSIDIPMFIRQIATGNPIGSAKTIFDQNILGGMCARVCPTETLCEEACVREAAEGKPVQIGRLQRYATDTAMEEGKQFYTRAAPTGKRIAVVGAGPAGLAAAHRLARYGHAVTVLEAKEKPGGLNEYGIAAYKSTDDFAQAEVDYVTAIGGIDIENGKALGRDFQLSDLTRDYDAVFLGMGLGGINALSAEGEDAAGVANAVEFIAELRQTSDLASLPVGRRVVVIGGGMTAIDAAVQSKLLGAEEVTICYRRGQEHMNASGFEQDLAAANGVTIRHWLQPKRVIAEDGKVRAIELEYTALLDGKLAGTGETLTLAADQVFKAIGQTFVPAALNGSGAAIELEGGRIKVDGEGRTSLAKVWAGGDCVRAGEDLTVTSVAQGRDAAESINRALAE</sequence>
<dbReference type="PRINTS" id="PR00368">
    <property type="entry name" value="FADPNR"/>
</dbReference>
<dbReference type="Pfam" id="PF14691">
    <property type="entry name" value="Fer4_20"/>
    <property type="match status" value="1"/>
</dbReference>
<feature type="domain" description="Dihydroprymidine dehydrogenase" evidence="2">
    <location>
        <begin position="22"/>
        <end position="131"/>
    </location>
</feature>
<dbReference type="PANTHER" id="PTHR42783">
    <property type="entry name" value="GLUTAMATE SYNTHASE [NADPH] SMALL CHAIN"/>
    <property type="match status" value="1"/>
</dbReference>
<dbReference type="Gene3D" id="3.50.50.60">
    <property type="entry name" value="FAD/NAD(P)-binding domain"/>
    <property type="match status" value="2"/>
</dbReference>
<proteinExistence type="predicted"/>
<feature type="domain" description="FAD/NAD(P)-binding" evidence="1">
    <location>
        <begin position="144"/>
        <end position="437"/>
    </location>
</feature>
<dbReference type="Pfam" id="PF07992">
    <property type="entry name" value="Pyr_redox_2"/>
    <property type="match status" value="1"/>
</dbReference>
<protein>
    <submittedName>
        <fullName evidence="3">NAD(P)-dependent oxidoreductase</fullName>
    </submittedName>
</protein>
<evidence type="ECO:0000313" key="4">
    <source>
        <dbReference type="Proteomes" id="UP001595583"/>
    </source>
</evidence>
<comment type="caution">
    <text evidence="3">The sequence shown here is derived from an EMBL/GenBank/DDBJ whole genome shotgun (WGS) entry which is preliminary data.</text>
</comment>
<dbReference type="InterPro" id="IPR036188">
    <property type="entry name" value="FAD/NAD-bd_sf"/>
</dbReference>
<evidence type="ECO:0000259" key="2">
    <source>
        <dbReference type="Pfam" id="PF14691"/>
    </source>
</evidence>
<dbReference type="PANTHER" id="PTHR42783:SF3">
    <property type="entry name" value="GLUTAMATE SYNTHASE [NADPH] SMALL CHAIN-RELATED"/>
    <property type="match status" value="1"/>
</dbReference>
<dbReference type="SUPFAM" id="SSF51971">
    <property type="entry name" value="Nucleotide-binding domain"/>
    <property type="match status" value="1"/>
</dbReference>
<gene>
    <name evidence="3" type="ORF">ACFOHJ_19330</name>
</gene>
<organism evidence="3 4">
    <name type="scientific">Aquamicrobium soli</name>
    <dbReference type="NCBI Taxonomy" id="1811518"/>
    <lineage>
        <taxon>Bacteria</taxon>
        <taxon>Pseudomonadati</taxon>
        <taxon>Pseudomonadota</taxon>
        <taxon>Alphaproteobacteria</taxon>
        <taxon>Hyphomicrobiales</taxon>
        <taxon>Phyllobacteriaceae</taxon>
        <taxon>Aquamicrobium</taxon>
    </lineage>
</organism>
<dbReference type="RefSeq" id="WP_378223590.1">
    <property type="nucleotide sequence ID" value="NZ_JBHRTK010000022.1"/>
</dbReference>
<evidence type="ECO:0000313" key="3">
    <source>
        <dbReference type="EMBL" id="MFC3208379.1"/>
    </source>
</evidence>
<accession>A0ABV7KGX4</accession>
<dbReference type="EMBL" id="JBHRTK010000022">
    <property type="protein sequence ID" value="MFC3208379.1"/>
    <property type="molecule type" value="Genomic_DNA"/>
</dbReference>
<keyword evidence="4" id="KW-1185">Reference proteome</keyword>
<dbReference type="InterPro" id="IPR028261">
    <property type="entry name" value="DPD_II"/>
</dbReference>
<dbReference type="SUPFAM" id="SSF46548">
    <property type="entry name" value="alpha-helical ferredoxin"/>
    <property type="match status" value="1"/>
</dbReference>
<dbReference type="Proteomes" id="UP001595583">
    <property type="component" value="Unassembled WGS sequence"/>
</dbReference>
<evidence type="ECO:0000259" key="1">
    <source>
        <dbReference type="Pfam" id="PF07992"/>
    </source>
</evidence>
<dbReference type="InterPro" id="IPR009051">
    <property type="entry name" value="Helical_ferredxn"/>
</dbReference>
<name>A0ABV7KGX4_9HYPH</name>